<feature type="short sequence motif" description="GXSXG" evidence="4">
    <location>
        <begin position="42"/>
        <end position="46"/>
    </location>
</feature>
<dbReference type="RefSeq" id="WP_323575532.1">
    <property type="nucleotide sequence ID" value="NZ_JAYGJQ010000001.1"/>
</dbReference>
<evidence type="ECO:0000256" key="1">
    <source>
        <dbReference type="ARBA" id="ARBA00022801"/>
    </source>
</evidence>
<dbReference type="Pfam" id="PF01734">
    <property type="entry name" value="Patatin"/>
    <property type="match status" value="1"/>
</dbReference>
<organism evidence="6 7">
    <name type="scientific">Bacteriovorax antarcticus</name>
    <dbReference type="NCBI Taxonomy" id="3088717"/>
    <lineage>
        <taxon>Bacteria</taxon>
        <taxon>Pseudomonadati</taxon>
        <taxon>Bdellovibrionota</taxon>
        <taxon>Bacteriovoracia</taxon>
        <taxon>Bacteriovoracales</taxon>
        <taxon>Bacteriovoracaceae</taxon>
        <taxon>Bacteriovorax</taxon>
    </lineage>
</organism>
<comment type="caution">
    <text evidence="6">The sequence shown here is derived from an EMBL/GenBank/DDBJ whole genome shotgun (WGS) entry which is preliminary data.</text>
</comment>
<sequence>MRDKLALVLNGGGARACYQAGAVRALYEIIKKDQNLFDIITGNSAGAINATFLSSAARDWGSATQYLSDFWQRIYPEDVFDMDHFTMTKLGTSWLKDTIFKSTNIGNFNSILNTAPLKKLLSREIDFGEIRLLIESKLLSSVALSTTNYYSGSSVVFFDGDKKIPLWSKPSRFAIRGELGVDHVMGSSAIPLFFPPAKINESYYGDGCIRQTTPLSPAIHLGATKIIAIGIRSPRSMNQIIEMSLTPNAMPQISQIGGVMMNAIFLDSLEADLEMLEKMNLLVKIMGEKSPRKNIPILSLIPSRDLGEMTAKLDEKMPTLLRYFLKSIGITGRSGLDLLSYLAFDSSYTQQVVELGYEDTMKRKKEILIFVDT</sequence>
<evidence type="ECO:0000313" key="7">
    <source>
        <dbReference type="Proteomes" id="UP001302274"/>
    </source>
</evidence>
<dbReference type="InterPro" id="IPR050301">
    <property type="entry name" value="NTE"/>
</dbReference>
<feature type="active site" description="Proton acceptor" evidence="4">
    <location>
        <position position="206"/>
    </location>
</feature>
<dbReference type="Gene3D" id="3.40.1090.10">
    <property type="entry name" value="Cytosolic phospholipase A2 catalytic domain"/>
    <property type="match status" value="1"/>
</dbReference>
<evidence type="ECO:0000256" key="3">
    <source>
        <dbReference type="ARBA" id="ARBA00023098"/>
    </source>
</evidence>
<gene>
    <name evidence="6" type="ORF">SHI21_06745</name>
</gene>
<keyword evidence="3 4" id="KW-0443">Lipid metabolism</keyword>
<keyword evidence="1 4" id="KW-0378">Hydrolase</keyword>
<dbReference type="PANTHER" id="PTHR14226:SF57">
    <property type="entry name" value="BLR7027 PROTEIN"/>
    <property type="match status" value="1"/>
</dbReference>
<evidence type="ECO:0000256" key="2">
    <source>
        <dbReference type="ARBA" id="ARBA00022963"/>
    </source>
</evidence>
<keyword evidence="2 4" id="KW-0442">Lipid degradation</keyword>
<keyword evidence="7" id="KW-1185">Reference proteome</keyword>
<dbReference type="InterPro" id="IPR016035">
    <property type="entry name" value="Acyl_Trfase/lysoPLipase"/>
</dbReference>
<evidence type="ECO:0000313" key="6">
    <source>
        <dbReference type="EMBL" id="MEA9355889.1"/>
    </source>
</evidence>
<feature type="active site" description="Nucleophile" evidence="4">
    <location>
        <position position="44"/>
    </location>
</feature>
<evidence type="ECO:0000256" key="4">
    <source>
        <dbReference type="PROSITE-ProRule" id="PRU01161"/>
    </source>
</evidence>
<proteinExistence type="predicted"/>
<feature type="domain" description="PNPLA" evidence="5">
    <location>
        <begin position="7"/>
        <end position="219"/>
    </location>
</feature>
<dbReference type="PROSITE" id="PS51635">
    <property type="entry name" value="PNPLA"/>
    <property type="match status" value="1"/>
</dbReference>
<name>A0ABU5VU51_9BACT</name>
<dbReference type="PANTHER" id="PTHR14226">
    <property type="entry name" value="NEUROPATHY TARGET ESTERASE/SWISS CHEESE D.MELANOGASTER"/>
    <property type="match status" value="1"/>
</dbReference>
<comment type="caution">
    <text evidence="4">Lacks conserved residue(s) required for the propagation of feature annotation.</text>
</comment>
<protein>
    <submittedName>
        <fullName evidence="6">Patatin-like phospholipase family protein</fullName>
    </submittedName>
</protein>
<dbReference type="SUPFAM" id="SSF52151">
    <property type="entry name" value="FabD/lysophospholipase-like"/>
    <property type="match status" value="1"/>
</dbReference>
<dbReference type="CDD" id="cd07209">
    <property type="entry name" value="Pat_hypo_Ecoli_Z1214_like"/>
    <property type="match status" value="1"/>
</dbReference>
<dbReference type="Proteomes" id="UP001302274">
    <property type="component" value="Unassembled WGS sequence"/>
</dbReference>
<reference evidence="6 7" key="1">
    <citation type="submission" date="2023-11" db="EMBL/GenBank/DDBJ databases">
        <title>A Novel Polar Bacteriovorax (B. antarcticus) Isolated from the Biocrust in Antarctica.</title>
        <authorList>
            <person name="Mun W."/>
            <person name="Choi S.Y."/>
            <person name="Mitchell R.J."/>
        </authorList>
    </citation>
    <scope>NUCLEOTIDE SEQUENCE [LARGE SCALE GENOMIC DNA]</scope>
    <source>
        <strain evidence="6 7">PP10</strain>
    </source>
</reference>
<dbReference type="InterPro" id="IPR002641">
    <property type="entry name" value="PNPLA_dom"/>
</dbReference>
<accession>A0ABU5VU51</accession>
<dbReference type="EMBL" id="JAYGJQ010000001">
    <property type="protein sequence ID" value="MEA9355889.1"/>
    <property type="molecule type" value="Genomic_DNA"/>
</dbReference>
<evidence type="ECO:0000259" key="5">
    <source>
        <dbReference type="PROSITE" id="PS51635"/>
    </source>
</evidence>